<feature type="active site" description="Proton acceptor" evidence="9">
    <location>
        <position position="210"/>
    </location>
</feature>
<feature type="active site" evidence="10">
    <location>
        <position position="66"/>
    </location>
</feature>
<dbReference type="UniPathway" id="UPA00034">
    <property type="reaction ID" value="UER00025"/>
</dbReference>
<feature type="binding site" evidence="9">
    <location>
        <position position="150"/>
    </location>
    <ligand>
        <name>substrate</name>
    </ligand>
</feature>
<comment type="catalytic activity">
    <reaction evidence="8 9">
        <text>(2S,6S)-2,6-diaminopimelate = meso-2,6-diaminopimelate</text>
        <dbReference type="Rhea" id="RHEA:15393"/>
        <dbReference type="ChEBI" id="CHEBI:57609"/>
        <dbReference type="ChEBI" id="CHEBI:57791"/>
        <dbReference type="EC" id="5.1.1.7"/>
    </reaction>
</comment>
<keyword evidence="5 9" id="KW-0028">Amino-acid biosynthesis</keyword>
<dbReference type="SUPFAM" id="SSF54506">
    <property type="entry name" value="Diaminopimelate epimerase-like"/>
    <property type="match status" value="2"/>
</dbReference>
<comment type="subcellular location">
    <subcellularLocation>
        <location evidence="9">Cytoplasm</location>
    </subcellularLocation>
</comment>
<dbReference type="GO" id="GO:0008837">
    <property type="term" value="F:diaminopimelate epimerase activity"/>
    <property type="evidence" value="ECO:0007669"/>
    <property type="project" value="UniProtKB-UniRule"/>
</dbReference>
<dbReference type="InterPro" id="IPR001653">
    <property type="entry name" value="DAP_epimerase_DapF"/>
</dbReference>
<dbReference type="GO" id="GO:0009089">
    <property type="term" value="P:lysine biosynthetic process via diaminopimelate"/>
    <property type="evidence" value="ECO:0007669"/>
    <property type="project" value="UniProtKB-UniRule"/>
</dbReference>
<dbReference type="NCBIfam" id="TIGR00652">
    <property type="entry name" value="DapF"/>
    <property type="match status" value="1"/>
</dbReference>
<feature type="binding site" evidence="9">
    <location>
        <begin position="211"/>
        <end position="212"/>
    </location>
    <ligand>
        <name>substrate</name>
    </ligand>
</feature>
<gene>
    <name evidence="9" type="primary">dapF</name>
    <name evidence="11" type="ORF">C4541_03350</name>
</gene>
<dbReference type="Pfam" id="PF01678">
    <property type="entry name" value="DAP_epimerase"/>
    <property type="match status" value="2"/>
</dbReference>
<evidence type="ECO:0000256" key="1">
    <source>
        <dbReference type="ARBA" id="ARBA00005196"/>
    </source>
</evidence>
<feature type="binding site" evidence="9">
    <location>
        <begin position="67"/>
        <end position="68"/>
    </location>
    <ligand>
        <name>substrate</name>
    </ligand>
</feature>
<evidence type="ECO:0000256" key="4">
    <source>
        <dbReference type="ARBA" id="ARBA00022490"/>
    </source>
</evidence>
<evidence type="ECO:0000256" key="3">
    <source>
        <dbReference type="ARBA" id="ARBA00013080"/>
    </source>
</evidence>
<dbReference type="Proteomes" id="UP000266426">
    <property type="component" value="Unassembled WGS sequence"/>
</dbReference>
<protein>
    <recommendedName>
        <fullName evidence="3 9">Diaminopimelate epimerase</fullName>
        <shortName evidence="9">DAP epimerase</shortName>
        <ecNumber evidence="3 9">5.1.1.7</ecNumber>
    </recommendedName>
    <alternativeName>
        <fullName evidence="9">PLP-independent amino acid racemase</fullName>
    </alternativeName>
</protein>
<feature type="binding site" evidence="9">
    <location>
        <position position="6"/>
    </location>
    <ligand>
        <name>substrate</name>
    </ligand>
</feature>
<keyword evidence="7 9" id="KW-0413">Isomerase</keyword>
<feature type="binding site" evidence="9">
    <location>
        <position position="183"/>
    </location>
    <ligand>
        <name>substrate</name>
    </ligand>
</feature>
<comment type="pathway">
    <text evidence="1 9">Amino-acid biosynthesis; L-lysine biosynthesis via DAP pathway; DL-2,6-diaminopimelate from LL-2,6-diaminopimelate: step 1/1.</text>
</comment>
<dbReference type="EMBL" id="QZJZ01000021">
    <property type="protein sequence ID" value="RJP60877.1"/>
    <property type="molecule type" value="Genomic_DNA"/>
</dbReference>
<dbReference type="FunFam" id="3.10.310.10:FF:000001">
    <property type="entry name" value="Diaminopimelate epimerase"/>
    <property type="match status" value="1"/>
</dbReference>
<dbReference type="PANTHER" id="PTHR31689:SF0">
    <property type="entry name" value="DIAMINOPIMELATE EPIMERASE"/>
    <property type="match status" value="1"/>
</dbReference>
<evidence type="ECO:0000256" key="5">
    <source>
        <dbReference type="ARBA" id="ARBA00022605"/>
    </source>
</evidence>
<proteinExistence type="inferred from homology"/>
<evidence type="ECO:0000256" key="8">
    <source>
        <dbReference type="ARBA" id="ARBA00051712"/>
    </source>
</evidence>
<dbReference type="EC" id="5.1.1.7" evidence="3 9"/>
<comment type="function">
    <text evidence="9">Catalyzes the stereoinversion of LL-2,6-diaminopimelate (L,L-DAP) to meso-diaminopimelate (meso-DAP), a precursor of L-lysine and an essential component of the bacterial peptidoglycan.</text>
</comment>
<name>A0A3A4RDT5_9BACT</name>
<evidence type="ECO:0000256" key="2">
    <source>
        <dbReference type="ARBA" id="ARBA00010219"/>
    </source>
</evidence>
<keyword evidence="6 9" id="KW-0457">Lysine biosynthesis</keyword>
<reference evidence="11 12" key="1">
    <citation type="journal article" date="2017" name="ISME J.">
        <title>Energy and carbon metabolisms in a deep terrestrial subsurface fluid microbial community.</title>
        <authorList>
            <person name="Momper L."/>
            <person name="Jungbluth S.P."/>
            <person name="Lee M.D."/>
            <person name="Amend J.P."/>
        </authorList>
    </citation>
    <scope>NUCLEOTIDE SEQUENCE [LARGE SCALE GENOMIC DNA]</scope>
    <source>
        <strain evidence="11">SURF_26</strain>
    </source>
</reference>
<feature type="binding site" evidence="9">
    <location>
        <position position="39"/>
    </location>
    <ligand>
        <name>substrate</name>
    </ligand>
</feature>
<evidence type="ECO:0000256" key="7">
    <source>
        <dbReference type="ARBA" id="ARBA00023235"/>
    </source>
</evidence>
<dbReference type="InterPro" id="IPR018510">
    <property type="entry name" value="DAP_epimerase_AS"/>
</dbReference>
<organism evidence="11 12">
    <name type="scientific">Candidatus Auribacter fodinae</name>
    <dbReference type="NCBI Taxonomy" id="2093366"/>
    <lineage>
        <taxon>Bacteria</taxon>
        <taxon>Pseudomonadati</taxon>
        <taxon>Candidatus Auribacterota</taxon>
        <taxon>Candidatus Auribacteria</taxon>
        <taxon>Candidatus Auribacterales</taxon>
        <taxon>Candidatus Auribacteraceae</taxon>
        <taxon>Candidatus Auribacter</taxon>
    </lineage>
</organism>
<feature type="binding site" evidence="9">
    <location>
        <begin position="201"/>
        <end position="202"/>
    </location>
    <ligand>
        <name>substrate</name>
    </ligand>
</feature>
<comment type="similarity">
    <text evidence="2 9">Belongs to the diaminopimelate epimerase family.</text>
</comment>
<feature type="binding site" evidence="9">
    <location>
        <position position="57"/>
    </location>
    <ligand>
        <name>substrate</name>
    </ligand>
</feature>
<dbReference type="PANTHER" id="PTHR31689">
    <property type="entry name" value="DIAMINOPIMELATE EPIMERASE, CHLOROPLASTIC"/>
    <property type="match status" value="1"/>
</dbReference>
<dbReference type="HAMAP" id="MF_00197">
    <property type="entry name" value="DAP_epimerase"/>
    <property type="match status" value="1"/>
</dbReference>
<comment type="subunit">
    <text evidence="9">Homodimer.</text>
</comment>
<feature type="site" description="Could be important to modulate the pK values of the two catalytic cysteine residues" evidence="9">
    <location>
        <position position="201"/>
    </location>
</feature>
<evidence type="ECO:0000313" key="12">
    <source>
        <dbReference type="Proteomes" id="UP000266426"/>
    </source>
</evidence>
<evidence type="ECO:0000256" key="10">
    <source>
        <dbReference type="PROSITE-ProRule" id="PRU10125"/>
    </source>
</evidence>
<dbReference type="PROSITE" id="PS01326">
    <property type="entry name" value="DAP_EPIMERASE"/>
    <property type="match status" value="1"/>
</dbReference>
<feature type="site" description="Could be important to modulate the pK values of the two catalytic cysteine residues" evidence="9">
    <location>
        <position position="152"/>
    </location>
</feature>
<dbReference type="GO" id="GO:0005829">
    <property type="term" value="C:cytosol"/>
    <property type="evidence" value="ECO:0007669"/>
    <property type="project" value="TreeGrafter"/>
</dbReference>
<dbReference type="Gene3D" id="3.10.310.10">
    <property type="entry name" value="Diaminopimelate Epimerase, Chain A, domain 1"/>
    <property type="match status" value="2"/>
</dbReference>
<feature type="active site" description="Proton donor" evidence="9">
    <location>
        <position position="66"/>
    </location>
</feature>
<keyword evidence="4 9" id="KW-0963">Cytoplasm</keyword>
<comment type="caution">
    <text evidence="11">The sequence shown here is derived from an EMBL/GenBank/DDBJ whole genome shotgun (WGS) entry which is preliminary data.</text>
</comment>
<evidence type="ECO:0000313" key="11">
    <source>
        <dbReference type="EMBL" id="RJP60877.1"/>
    </source>
</evidence>
<dbReference type="FunFam" id="3.10.310.10:FF:000004">
    <property type="entry name" value="Diaminopimelate epimerase"/>
    <property type="match status" value="1"/>
</dbReference>
<evidence type="ECO:0000256" key="9">
    <source>
        <dbReference type="HAMAP-Rule" id="MF_00197"/>
    </source>
</evidence>
<dbReference type="AlphaFoldDB" id="A0A3A4RDT5"/>
<evidence type="ECO:0000256" key="6">
    <source>
        <dbReference type="ARBA" id="ARBA00023154"/>
    </source>
</evidence>
<accession>A0A3A4RDT5</accession>
<sequence length="266" mass="28677">MHGLGNDFIVIDGLKTKLSEPVAFAKKYCDRHFGIGADQLLIVNTSDKADFTMRIYNADGSEVEMCGNGIRCVAKFIHDMKLSAKTTFAIETLAGIMYPELVNGNVTVNMGRPVLHPDKIPVLMDGESVIQRPINIGSVSFNITAVSMGNPHCVIFVDDPGRIDLKTIGPDIENHIVFPNRTNVEFVTVTGEDEIMVKVWERGSGITLACGTGACASAVAAVLNNKTGRNVTVHLPGGTLQIEWLEEGPVFMTGPAETVFTGTVEI</sequence>